<accession>X0ZXV2</accession>
<feature type="non-terminal residue" evidence="1">
    <location>
        <position position="1"/>
    </location>
</feature>
<reference evidence="1" key="1">
    <citation type="journal article" date="2014" name="Front. Microbiol.">
        <title>High frequency of phylogenetically diverse reductive dehalogenase-homologous genes in deep subseafloor sedimentary metagenomes.</title>
        <authorList>
            <person name="Kawai M."/>
            <person name="Futagami T."/>
            <person name="Toyoda A."/>
            <person name="Takaki Y."/>
            <person name="Nishi S."/>
            <person name="Hori S."/>
            <person name="Arai W."/>
            <person name="Tsubouchi T."/>
            <person name="Morono Y."/>
            <person name="Uchiyama I."/>
            <person name="Ito T."/>
            <person name="Fujiyama A."/>
            <person name="Inagaki F."/>
            <person name="Takami H."/>
        </authorList>
    </citation>
    <scope>NUCLEOTIDE SEQUENCE</scope>
    <source>
        <strain evidence="1">Expedition CK06-06</strain>
    </source>
</reference>
<evidence type="ECO:0000313" key="1">
    <source>
        <dbReference type="EMBL" id="GAG74670.1"/>
    </source>
</evidence>
<feature type="non-terminal residue" evidence="1">
    <location>
        <position position="296"/>
    </location>
</feature>
<name>X0ZXV2_9ZZZZ</name>
<protein>
    <submittedName>
        <fullName evidence="1">Uncharacterized protein</fullName>
    </submittedName>
</protein>
<dbReference type="AlphaFoldDB" id="X0ZXV2"/>
<comment type="caution">
    <text evidence="1">The sequence shown here is derived from an EMBL/GenBank/DDBJ whole genome shotgun (WGS) entry which is preliminary data.</text>
</comment>
<proteinExistence type="predicted"/>
<dbReference type="EMBL" id="BART01018297">
    <property type="protein sequence ID" value="GAG74670.1"/>
    <property type="molecule type" value="Genomic_DNA"/>
</dbReference>
<organism evidence="1">
    <name type="scientific">marine sediment metagenome</name>
    <dbReference type="NCBI Taxonomy" id="412755"/>
    <lineage>
        <taxon>unclassified sequences</taxon>
        <taxon>metagenomes</taxon>
        <taxon>ecological metagenomes</taxon>
    </lineage>
</organism>
<sequence length="296" mass="30983">RTLEIRTLEITGAADAGGGDFVITIDSSAVTVTVAASDTIAEVTAAIVAKAADFLNAGRGWEVHTDDNISVEFISLVSENAQGTFSFVDTDSGVTAGTFEQATTTVEGATPTNAWTAQTSWNLNTMPAIDPTKLNVFKIQYQYLGAGAITYAIEDSDSGKLIDVHRIAYANTVTTASLRNPTLHMTMIAKTESGYSGGALSMKTASLAGFIEGDETLKGVRFSATGTKTTTGTTPVNVLTVHSELDFQGSFNKISAYPDFLTIASEQTKTVTILICVNPTRVDGAVALTAVDAARG</sequence>
<gene>
    <name evidence="1" type="ORF">S01H4_34561</name>
</gene>